<evidence type="ECO:0000256" key="2">
    <source>
        <dbReference type="ARBA" id="ARBA00005774"/>
    </source>
</evidence>
<organism evidence="8 9">
    <name type="scientific">Falsiroseomonas stagni DSM 19981</name>
    <dbReference type="NCBI Taxonomy" id="1123062"/>
    <lineage>
        <taxon>Bacteria</taxon>
        <taxon>Pseudomonadati</taxon>
        <taxon>Pseudomonadota</taxon>
        <taxon>Alphaproteobacteria</taxon>
        <taxon>Acetobacterales</taxon>
        <taxon>Roseomonadaceae</taxon>
        <taxon>Falsiroseomonas</taxon>
    </lineage>
</organism>
<evidence type="ECO:0000313" key="8">
    <source>
        <dbReference type="EMBL" id="SFK89667.1"/>
    </source>
</evidence>
<name>A0A1I4DBC4_9PROT</name>
<comment type="subcellular location">
    <subcellularLocation>
        <location evidence="1 7">Cell membrane</location>
        <topology evidence="1 7">Multi-pass membrane protein</topology>
    </subcellularLocation>
</comment>
<feature type="transmembrane region" description="Helical" evidence="7">
    <location>
        <begin position="54"/>
        <end position="75"/>
    </location>
</feature>
<dbReference type="GO" id="GO:0005886">
    <property type="term" value="C:plasma membrane"/>
    <property type="evidence" value="ECO:0007669"/>
    <property type="project" value="UniProtKB-SubCell"/>
</dbReference>
<evidence type="ECO:0000313" key="9">
    <source>
        <dbReference type="Proteomes" id="UP000199473"/>
    </source>
</evidence>
<accession>A0A1I4DBC4</accession>
<dbReference type="Pfam" id="PF03350">
    <property type="entry name" value="UPF0114"/>
    <property type="match status" value="1"/>
</dbReference>
<protein>
    <recommendedName>
        <fullName evidence="7">UPF0114 protein SAMN02745775_1109</fullName>
    </recommendedName>
</protein>
<keyword evidence="9" id="KW-1185">Reference proteome</keyword>
<keyword evidence="3 7" id="KW-1003">Cell membrane</keyword>
<sequence length="169" mass="17991">MQSILDKAMIASRYLLVVFFGGLVVALAIYAVGFLKKLWKFATNAANGADNQQLLDLLHLLDAALVASLVVMVAVSSYDSLVNPLGAKEGEKDVAWLAAVDPGNLKLKLATALIAISSIHLLQIFMEIGNYDDRAVTWGLAIHGMFLLGALVLGLVDRITAASKKAGKL</sequence>
<dbReference type="InterPro" id="IPR005134">
    <property type="entry name" value="UPF0114"/>
</dbReference>
<dbReference type="RefSeq" id="WP_092961913.1">
    <property type="nucleotide sequence ID" value="NZ_FOSQ01000010.1"/>
</dbReference>
<evidence type="ECO:0000256" key="3">
    <source>
        <dbReference type="ARBA" id="ARBA00022475"/>
    </source>
</evidence>
<dbReference type="PANTHER" id="PTHR38596">
    <property type="entry name" value="UPF0114 PROTEIN YQHA"/>
    <property type="match status" value="1"/>
</dbReference>
<feature type="transmembrane region" description="Helical" evidence="7">
    <location>
        <begin position="12"/>
        <end position="34"/>
    </location>
</feature>
<proteinExistence type="inferred from homology"/>
<dbReference type="OrthoDB" id="9783569at2"/>
<dbReference type="Proteomes" id="UP000199473">
    <property type="component" value="Unassembled WGS sequence"/>
</dbReference>
<reference evidence="8 9" key="1">
    <citation type="submission" date="2016-10" db="EMBL/GenBank/DDBJ databases">
        <authorList>
            <person name="de Groot N.N."/>
        </authorList>
    </citation>
    <scope>NUCLEOTIDE SEQUENCE [LARGE SCALE GENOMIC DNA]</scope>
    <source>
        <strain evidence="8 9">DSM 19981</strain>
    </source>
</reference>
<keyword evidence="5 7" id="KW-1133">Transmembrane helix</keyword>
<dbReference type="HAMAP" id="MF_00143">
    <property type="entry name" value="UPF0114"/>
    <property type="match status" value="1"/>
</dbReference>
<dbReference type="InterPro" id="IPR020761">
    <property type="entry name" value="UPF0114_bac"/>
</dbReference>
<evidence type="ECO:0000256" key="7">
    <source>
        <dbReference type="HAMAP-Rule" id="MF_00143"/>
    </source>
</evidence>
<dbReference type="PANTHER" id="PTHR38596:SF1">
    <property type="entry name" value="UPF0114 PROTEIN YQHA"/>
    <property type="match status" value="1"/>
</dbReference>
<dbReference type="EMBL" id="FOSQ01000010">
    <property type="protein sequence ID" value="SFK89667.1"/>
    <property type="molecule type" value="Genomic_DNA"/>
</dbReference>
<feature type="transmembrane region" description="Helical" evidence="7">
    <location>
        <begin position="109"/>
        <end position="129"/>
    </location>
</feature>
<feature type="transmembrane region" description="Helical" evidence="7">
    <location>
        <begin position="135"/>
        <end position="156"/>
    </location>
</feature>
<dbReference type="STRING" id="1123062.SAMN02745775_1109"/>
<evidence type="ECO:0000256" key="5">
    <source>
        <dbReference type="ARBA" id="ARBA00022989"/>
    </source>
</evidence>
<keyword evidence="4 7" id="KW-0812">Transmembrane</keyword>
<evidence type="ECO:0000256" key="6">
    <source>
        <dbReference type="ARBA" id="ARBA00023136"/>
    </source>
</evidence>
<dbReference type="AlphaFoldDB" id="A0A1I4DBC4"/>
<evidence type="ECO:0000256" key="1">
    <source>
        <dbReference type="ARBA" id="ARBA00004651"/>
    </source>
</evidence>
<gene>
    <name evidence="8" type="ORF">SAMN02745775_1109</name>
</gene>
<keyword evidence="6 7" id="KW-0472">Membrane</keyword>
<evidence type="ECO:0000256" key="4">
    <source>
        <dbReference type="ARBA" id="ARBA00022692"/>
    </source>
</evidence>
<comment type="similarity">
    <text evidence="2 7">Belongs to the UPF0114 family.</text>
</comment>